<dbReference type="Proteomes" id="UP000260812">
    <property type="component" value="Unassembled WGS sequence"/>
</dbReference>
<evidence type="ECO:0000313" key="1">
    <source>
        <dbReference type="EMBL" id="RGE55726.1"/>
    </source>
</evidence>
<name>A0A3E3HV68_9FIRM</name>
<proteinExistence type="predicted"/>
<gene>
    <name evidence="1" type="ORF">DXC51_27895</name>
</gene>
<evidence type="ECO:0000313" key="2">
    <source>
        <dbReference type="Proteomes" id="UP000260812"/>
    </source>
</evidence>
<dbReference type="GeneID" id="97990573"/>
<dbReference type="RefSeq" id="WP_102287121.1">
    <property type="nucleotide sequence ID" value="NZ_JBKUNB010000015.1"/>
</dbReference>
<comment type="caution">
    <text evidence="1">The sequence shown here is derived from an EMBL/GenBank/DDBJ whole genome shotgun (WGS) entry which is preliminary data.</text>
</comment>
<sequence length="84" mass="10169">MIKHLRVWETEYKTHPTHNGVVTQGFFDYPTDIYNKLKKDTEQFKYGTTFRIEQEYPKGKWVFLCLMDVKVPLQNENLTEDCYE</sequence>
<dbReference type="EMBL" id="QVLV01000038">
    <property type="protein sequence ID" value="RGE55726.1"/>
    <property type="molecule type" value="Genomic_DNA"/>
</dbReference>
<accession>A0A3E3HV68</accession>
<organism evidence="1 2">
    <name type="scientific">Eisenbergiella massiliensis</name>
    <dbReference type="NCBI Taxonomy" id="1720294"/>
    <lineage>
        <taxon>Bacteria</taxon>
        <taxon>Bacillati</taxon>
        <taxon>Bacillota</taxon>
        <taxon>Clostridia</taxon>
        <taxon>Lachnospirales</taxon>
        <taxon>Lachnospiraceae</taxon>
        <taxon>Eisenbergiella</taxon>
    </lineage>
</organism>
<reference evidence="1" key="1">
    <citation type="submission" date="2018-08" db="EMBL/GenBank/DDBJ databases">
        <title>A genome reference for cultivated species of the human gut microbiota.</title>
        <authorList>
            <person name="Zou Y."/>
            <person name="Xue W."/>
            <person name="Luo G."/>
        </authorList>
    </citation>
    <scope>NUCLEOTIDE SEQUENCE [LARGE SCALE GENOMIC DNA]</scope>
    <source>
        <strain evidence="1">TF05-5AC</strain>
    </source>
</reference>
<keyword evidence="2" id="KW-1185">Reference proteome</keyword>
<protein>
    <submittedName>
        <fullName evidence="1">Uncharacterized protein</fullName>
    </submittedName>
</protein>
<dbReference type="AlphaFoldDB" id="A0A3E3HV68"/>